<sequence>MIEPYKLVQQIQESEDFKEVILANYIEHSDGKTMPEYADEERKLLSMGTYGVEDYYKKVNEYIKFLEWFTE</sequence>
<reference evidence="2" key="1">
    <citation type="journal article" date="2019" name="Int. J. Syst. Evol. Microbiol.">
        <title>The Global Catalogue of Microorganisms (GCM) 10K type strain sequencing project: providing services to taxonomists for standard genome sequencing and annotation.</title>
        <authorList>
            <consortium name="The Broad Institute Genomics Platform"/>
            <consortium name="The Broad Institute Genome Sequencing Center for Infectious Disease"/>
            <person name="Wu L."/>
            <person name="Ma J."/>
        </authorList>
    </citation>
    <scope>NUCLEOTIDE SEQUENCE [LARGE SCALE GENOMIC DNA]</scope>
    <source>
        <strain evidence="2">CGMCC 1.15774</strain>
    </source>
</reference>
<gene>
    <name evidence="1" type="ORF">ACFOWS_04610</name>
</gene>
<evidence type="ECO:0000313" key="1">
    <source>
        <dbReference type="EMBL" id="MFC4219400.1"/>
    </source>
</evidence>
<dbReference type="EMBL" id="JBHSCL010000004">
    <property type="protein sequence ID" value="MFC4219400.1"/>
    <property type="molecule type" value="Genomic_DNA"/>
</dbReference>
<proteinExistence type="predicted"/>
<comment type="caution">
    <text evidence="1">The sequence shown here is derived from an EMBL/GenBank/DDBJ whole genome shotgun (WGS) entry which is preliminary data.</text>
</comment>
<accession>A0ABV8PJP7</accession>
<dbReference type="RefSeq" id="WP_379762790.1">
    <property type="nucleotide sequence ID" value="NZ_JBHSCL010000004.1"/>
</dbReference>
<evidence type="ECO:0000313" key="2">
    <source>
        <dbReference type="Proteomes" id="UP001595841"/>
    </source>
</evidence>
<protein>
    <submittedName>
        <fullName evidence="1">Uncharacterized protein</fullName>
    </submittedName>
</protein>
<keyword evidence="2" id="KW-1185">Reference proteome</keyword>
<name>A0ABV8PJP7_9FLAO</name>
<organism evidence="1 2">
    <name type="scientific">Flagellimonas marina</name>
    <dbReference type="NCBI Taxonomy" id="1775168"/>
    <lineage>
        <taxon>Bacteria</taxon>
        <taxon>Pseudomonadati</taxon>
        <taxon>Bacteroidota</taxon>
        <taxon>Flavobacteriia</taxon>
        <taxon>Flavobacteriales</taxon>
        <taxon>Flavobacteriaceae</taxon>
        <taxon>Flagellimonas</taxon>
    </lineage>
</organism>
<dbReference type="Proteomes" id="UP001595841">
    <property type="component" value="Unassembled WGS sequence"/>
</dbReference>